<dbReference type="AlphaFoldDB" id="A0AAV2DVR2"/>
<evidence type="ECO:0000256" key="1">
    <source>
        <dbReference type="ARBA" id="ARBA00022723"/>
    </source>
</evidence>
<evidence type="ECO:0000256" key="7">
    <source>
        <dbReference type="ARBA" id="ARBA00023242"/>
    </source>
</evidence>
<dbReference type="Proteomes" id="UP001497516">
    <property type="component" value="Chromosome 3"/>
</dbReference>
<evidence type="ECO:0000313" key="12">
    <source>
        <dbReference type="EMBL" id="CAL1377450.1"/>
    </source>
</evidence>
<reference evidence="12 13" key="1">
    <citation type="submission" date="2024-04" db="EMBL/GenBank/DDBJ databases">
        <authorList>
            <person name="Fracassetti M."/>
        </authorList>
    </citation>
    <scope>NUCLEOTIDE SEQUENCE [LARGE SCALE GENOMIC DNA]</scope>
</reference>
<dbReference type="GO" id="GO:0003700">
    <property type="term" value="F:DNA-binding transcription factor activity"/>
    <property type="evidence" value="ECO:0007669"/>
    <property type="project" value="UniProtKB-UniRule"/>
</dbReference>
<gene>
    <name evidence="12" type="ORF">LTRI10_LOCUS19102</name>
</gene>
<keyword evidence="5 8" id="KW-0238">DNA-binding</keyword>
<sequence length="356" mass="37428">MASDHGSNKPPPGAATTTSSPSPARQATSDQQQQQQQQLGVVIKCPRCDSPNTKFCYYNNYSLSQPRHFCKTCRRYWTKGGALRNVPIGGASRKSKKQQQLKPSSSSSSSAAATTSSSEIGGFKFFHHPAGGLNSPPPPPQMDFNLKDLSLMPNYNLHNQFSFDAAVSAPTPSPPLGFSLEPPTMTMMMMRGGGAGGSMNVNTSLASSIESLSCMNQDLHWKLQQQRLSTLFGDNNNVKDGGNGGAIGLPRQHEDDQREPEKPQPILFRDLGEIRMDGGKPEVVVVGGGGGKGEGEAATEWFFGNSYGQVVGSGSAAAAAASNNGGASWNGGGNGGGLQASWGDLNPYGTTTTSLP</sequence>
<keyword evidence="3 9" id="KW-0862">Zinc</keyword>
<dbReference type="InterPro" id="IPR045174">
    <property type="entry name" value="Dof"/>
</dbReference>
<feature type="compositionally biased region" description="Gly residues" evidence="10">
    <location>
        <begin position="328"/>
        <end position="338"/>
    </location>
</feature>
<name>A0AAV2DVR2_9ROSI</name>
<keyword evidence="4 9" id="KW-0805">Transcription regulation</keyword>
<evidence type="ECO:0000256" key="3">
    <source>
        <dbReference type="ARBA" id="ARBA00022833"/>
    </source>
</evidence>
<feature type="region of interest" description="Disordered" evidence="10">
    <location>
        <begin position="84"/>
        <end position="114"/>
    </location>
</feature>
<organism evidence="12 13">
    <name type="scientific">Linum trigynum</name>
    <dbReference type="NCBI Taxonomy" id="586398"/>
    <lineage>
        <taxon>Eukaryota</taxon>
        <taxon>Viridiplantae</taxon>
        <taxon>Streptophyta</taxon>
        <taxon>Embryophyta</taxon>
        <taxon>Tracheophyta</taxon>
        <taxon>Spermatophyta</taxon>
        <taxon>Magnoliopsida</taxon>
        <taxon>eudicotyledons</taxon>
        <taxon>Gunneridae</taxon>
        <taxon>Pentapetalae</taxon>
        <taxon>rosids</taxon>
        <taxon>fabids</taxon>
        <taxon>Malpighiales</taxon>
        <taxon>Linaceae</taxon>
        <taxon>Linum</taxon>
    </lineage>
</organism>
<feature type="compositionally biased region" description="Low complexity" evidence="10">
    <location>
        <begin position="104"/>
        <end position="114"/>
    </location>
</feature>
<feature type="domain" description="Dof-type" evidence="11">
    <location>
        <begin position="43"/>
        <end position="97"/>
    </location>
</feature>
<dbReference type="Pfam" id="PF02701">
    <property type="entry name" value="Zn_ribbon_Dof"/>
    <property type="match status" value="1"/>
</dbReference>
<dbReference type="PANTHER" id="PTHR31992">
    <property type="entry name" value="DOF ZINC FINGER PROTEIN DOF1.4-RELATED"/>
    <property type="match status" value="1"/>
</dbReference>
<keyword evidence="7 8" id="KW-0539">Nucleus</keyword>
<dbReference type="PROSITE" id="PS01361">
    <property type="entry name" value="ZF_DOF_1"/>
    <property type="match status" value="1"/>
</dbReference>
<evidence type="ECO:0000256" key="2">
    <source>
        <dbReference type="ARBA" id="ARBA00022771"/>
    </source>
</evidence>
<evidence type="ECO:0000256" key="8">
    <source>
        <dbReference type="PROSITE-ProRule" id="PRU00071"/>
    </source>
</evidence>
<feature type="region of interest" description="Disordered" evidence="10">
    <location>
        <begin position="319"/>
        <end position="356"/>
    </location>
</feature>
<evidence type="ECO:0000256" key="4">
    <source>
        <dbReference type="ARBA" id="ARBA00023015"/>
    </source>
</evidence>
<keyword evidence="6 9" id="KW-0804">Transcription</keyword>
<evidence type="ECO:0000256" key="10">
    <source>
        <dbReference type="SAM" id="MobiDB-lite"/>
    </source>
</evidence>
<dbReference type="GO" id="GO:0008270">
    <property type="term" value="F:zinc ion binding"/>
    <property type="evidence" value="ECO:0007669"/>
    <property type="project" value="UniProtKB-KW"/>
</dbReference>
<comment type="function">
    <text evidence="9">Transcription factor that binds specifically to a 5'-AA[AG]G-3' consensus core sequence.</text>
</comment>
<accession>A0AAV2DVR2</accession>
<feature type="region of interest" description="Disordered" evidence="10">
    <location>
        <begin position="241"/>
        <end position="263"/>
    </location>
</feature>
<proteinExistence type="predicted"/>
<evidence type="ECO:0000256" key="9">
    <source>
        <dbReference type="RuleBase" id="RU369094"/>
    </source>
</evidence>
<dbReference type="PROSITE" id="PS50884">
    <property type="entry name" value="ZF_DOF_2"/>
    <property type="match status" value="1"/>
</dbReference>
<keyword evidence="13" id="KW-1185">Reference proteome</keyword>
<keyword evidence="1 9" id="KW-0479">Metal-binding</keyword>
<evidence type="ECO:0000256" key="5">
    <source>
        <dbReference type="ARBA" id="ARBA00023125"/>
    </source>
</evidence>
<dbReference type="GO" id="GO:0003677">
    <property type="term" value="F:DNA binding"/>
    <property type="evidence" value="ECO:0007669"/>
    <property type="project" value="UniProtKB-UniRule"/>
</dbReference>
<comment type="subcellular location">
    <subcellularLocation>
        <location evidence="8 9">Nucleus</location>
    </subcellularLocation>
</comment>
<evidence type="ECO:0000313" key="13">
    <source>
        <dbReference type="Proteomes" id="UP001497516"/>
    </source>
</evidence>
<dbReference type="InterPro" id="IPR003851">
    <property type="entry name" value="Znf_Dof"/>
</dbReference>
<feature type="compositionally biased region" description="Basic and acidic residues" evidence="10">
    <location>
        <begin position="251"/>
        <end position="262"/>
    </location>
</feature>
<feature type="region of interest" description="Disordered" evidence="10">
    <location>
        <begin position="1"/>
        <end position="35"/>
    </location>
</feature>
<dbReference type="GO" id="GO:0005634">
    <property type="term" value="C:nucleus"/>
    <property type="evidence" value="ECO:0007669"/>
    <property type="project" value="UniProtKB-SubCell"/>
</dbReference>
<feature type="compositionally biased region" description="Low complexity" evidence="10">
    <location>
        <begin position="14"/>
        <end position="35"/>
    </location>
</feature>
<evidence type="ECO:0000256" key="6">
    <source>
        <dbReference type="ARBA" id="ARBA00023163"/>
    </source>
</evidence>
<protein>
    <recommendedName>
        <fullName evidence="9">Dof zinc finger protein</fullName>
    </recommendedName>
</protein>
<dbReference type="EMBL" id="OZ034816">
    <property type="protein sequence ID" value="CAL1377450.1"/>
    <property type="molecule type" value="Genomic_DNA"/>
</dbReference>
<dbReference type="PANTHER" id="PTHR31992:SF62">
    <property type="entry name" value="DOF ZINC FINGER PROTEIN DOF3.1"/>
    <property type="match status" value="1"/>
</dbReference>
<keyword evidence="2 8" id="KW-0863">Zinc-finger</keyword>
<evidence type="ECO:0000259" key="11">
    <source>
        <dbReference type="PROSITE" id="PS50884"/>
    </source>
</evidence>